<dbReference type="InterPro" id="IPR036732">
    <property type="entry name" value="AFP_Neu5c_C_sf"/>
</dbReference>
<accession>A0A6L5XLW5</accession>
<dbReference type="InterPro" id="IPR013132">
    <property type="entry name" value="PseI/NeuA/B-like_N"/>
</dbReference>
<dbReference type="SMART" id="SM00858">
    <property type="entry name" value="SAF"/>
    <property type="match status" value="1"/>
</dbReference>
<sequence>MKITDIFAVPAQENRIPVPYVIAEAGVNHEGSMDIAHRLIDEAAEGGADAIKFQTYKAATLASKDSPAYWDTRKEPTKSQYELFKRHDSFWKNEFEALRKHCDAAGIAFLSTPFDVESAHFLNDLMDVFKISSSDITNKPFIRILCDFKKPILLSTGAAHLHEIAEAVEWIEEKGNQLALLHCVLNYPTADEHAALGMIPALSRHFPRHVIGYSDHTLPQDMHILETATLLGARVLEKHFSHDKTLPGNDHYHAMDKEDLKRFYARLRRTLASVGELDVRALPEEEPARQHARRSLVTARAVPAGQILTPVDLTWKRPAHGISPRNYDEVLGLRARRDLPEDTVLNWTDLDKA</sequence>
<dbReference type="InterPro" id="IPR006190">
    <property type="entry name" value="SAF_AFP_Neu5Ac"/>
</dbReference>
<keyword evidence="3" id="KW-1185">Reference proteome</keyword>
<dbReference type="SUPFAM" id="SSF51569">
    <property type="entry name" value="Aldolase"/>
    <property type="match status" value="1"/>
</dbReference>
<dbReference type="Pfam" id="PF08666">
    <property type="entry name" value="SAF"/>
    <property type="match status" value="1"/>
</dbReference>
<dbReference type="PANTHER" id="PTHR42966">
    <property type="entry name" value="N-ACETYLNEURAMINATE SYNTHASE"/>
    <property type="match status" value="1"/>
</dbReference>
<dbReference type="RefSeq" id="WP_154511475.1">
    <property type="nucleotide sequence ID" value="NZ_VUMH01000009.1"/>
</dbReference>
<comment type="caution">
    <text evidence="2">The sequence shown here is derived from an EMBL/GenBank/DDBJ whole genome shotgun (WGS) entry which is preliminary data.</text>
</comment>
<protein>
    <submittedName>
        <fullName evidence="2">Acetylneuraminic acid synthetase</fullName>
    </submittedName>
</protein>
<gene>
    <name evidence="2" type="ORF">FYJ44_09435</name>
</gene>
<dbReference type="AlphaFoldDB" id="A0A6L5XLW5"/>
<proteinExistence type="predicted"/>
<dbReference type="InterPro" id="IPR051690">
    <property type="entry name" value="PseI-like"/>
</dbReference>
<dbReference type="InterPro" id="IPR013785">
    <property type="entry name" value="Aldolase_TIM"/>
</dbReference>
<dbReference type="SUPFAM" id="SSF51269">
    <property type="entry name" value="AFP III-like domain"/>
    <property type="match status" value="1"/>
</dbReference>
<dbReference type="CDD" id="cd11615">
    <property type="entry name" value="SAF_NeuB_like"/>
    <property type="match status" value="1"/>
</dbReference>
<feature type="domain" description="AFP-like" evidence="1">
    <location>
        <begin position="295"/>
        <end position="353"/>
    </location>
</feature>
<dbReference type="InterPro" id="IPR057736">
    <property type="entry name" value="SAF_PseI/NeuA/NeuB"/>
</dbReference>
<dbReference type="Gene3D" id="3.90.1210.10">
    <property type="entry name" value="Antifreeze-like/N-acetylneuraminic acid synthase C-terminal domain"/>
    <property type="match status" value="1"/>
</dbReference>
<evidence type="ECO:0000259" key="1">
    <source>
        <dbReference type="PROSITE" id="PS50844"/>
    </source>
</evidence>
<name>A0A6L5XLW5_9BACT</name>
<dbReference type="GO" id="GO:0016051">
    <property type="term" value="P:carbohydrate biosynthetic process"/>
    <property type="evidence" value="ECO:0007669"/>
    <property type="project" value="InterPro"/>
</dbReference>
<dbReference type="EMBL" id="VUMH01000009">
    <property type="protein sequence ID" value="MSS28250.1"/>
    <property type="molecule type" value="Genomic_DNA"/>
</dbReference>
<dbReference type="PROSITE" id="PS50844">
    <property type="entry name" value="AFP_LIKE"/>
    <property type="match status" value="1"/>
</dbReference>
<evidence type="ECO:0000313" key="2">
    <source>
        <dbReference type="EMBL" id="MSS28250.1"/>
    </source>
</evidence>
<dbReference type="Pfam" id="PF03102">
    <property type="entry name" value="NeuB"/>
    <property type="match status" value="1"/>
</dbReference>
<dbReference type="PANTHER" id="PTHR42966:SF1">
    <property type="entry name" value="SIALIC ACID SYNTHASE"/>
    <property type="match status" value="1"/>
</dbReference>
<dbReference type="Proteomes" id="UP000477488">
    <property type="component" value="Unassembled WGS sequence"/>
</dbReference>
<dbReference type="GO" id="GO:0047444">
    <property type="term" value="F:N-acylneuraminate-9-phosphate synthase activity"/>
    <property type="evidence" value="ECO:0007669"/>
    <property type="project" value="TreeGrafter"/>
</dbReference>
<dbReference type="Gene3D" id="3.20.20.70">
    <property type="entry name" value="Aldolase class I"/>
    <property type="match status" value="1"/>
</dbReference>
<reference evidence="2 3" key="1">
    <citation type="submission" date="2019-09" db="EMBL/GenBank/DDBJ databases">
        <title>In-depth cultivation of the pig gut microbiome towards novel bacterial diversity and tailored functional studies.</title>
        <authorList>
            <person name="Wylensek D."/>
            <person name="Hitch T.C.A."/>
            <person name="Clavel T."/>
        </authorList>
    </citation>
    <scope>NUCLEOTIDE SEQUENCE [LARGE SCALE GENOMIC DNA]</scope>
    <source>
        <strain evidence="2 3">PG-178-WT-4</strain>
    </source>
</reference>
<dbReference type="InterPro" id="IPR013974">
    <property type="entry name" value="SAF"/>
</dbReference>
<organism evidence="2 3">
    <name type="scientific">Desulfovibrio porci</name>
    <dbReference type="NCBI Taxonomy" id="2605782"/>
    <lineage>
        <taxon>Bacteria</taxon>
        <taxon>Pseudomonadati</taxon>
        <taxon>Thermodesulfobacteriota</taxon>
        <taxon>Desulfovibrionia</taxon>
        <taxon>Desulfovibrionales</taxon>
        <taxon>Desulfovibrionaceae</taxon>
        <taxon>Desulfovibrio</taxon>
    </lineage>
</organism>
<evidence type="ECO:0000313" key="3">
    <source>
        <dbReference type="Proteomes" id="UP000477488"/>
    </source>
</evidence>